<dbReference type="OMA" id="FYGFTNA"/>
<dbReference type="PANTHER" id="PTHR23504:SF15">
    <property type="entry name" value="MAJOR FACILITATOR SUPERFAMILY (MFS) PROFILE DOMAIN-CONTAINING PROTEIN"/>
    <property type="match status" value="1"/>
</dbReference>
<dbReference type="InterPro" id="IPR036259">
    <property type="entry name" value="MFS_trans_sf"/>
</dbReference>
<feature type="transmembrane region" description="Helical" evidence="6">
    <location>
        <begin position="137"/>
        <end position="160"/>
    </location>
</feature>
<sequence>MRTPKKVRLDLLICLGCVFADYLGDNLLAPSYDSFISEKGPENLEFGISTSLITLAYILGRALSGTVLGSMSDFIGRWNIIVFCTFLTSIGFLLQALSWDYWSLIGFRLFTGLVGGTRPVVTVYISDWIKTPDMLTFWMSLMPVASSLASFIGPLLGGIVVEADTSEPLNSAYIGFALNFTGFLLMWFFVDKSPRDVGEKLGLAKFLAAIRPGSHKEVQVKEGEEASMRNPGPMVEWSGIIPFILACCFVNMGTQGWSVLLVTMQQDMGFSSLVMGLISGWCGIAIMISQLLFLPFAMKKLHWTITTLTIFGFGISTCIIVPPFAEKIWVICIVGAILSAGLPLANLGVFTMFPRLCDVSVKGRVMALTSVSSNLSKCVSILLCGVLYDIRKWIPYAMLLAVMMLGVLTGVVLIRLLPKALDHRRRMNLAIAVAKTSRSRNEKKSVWLKRGLNDRFAFDALEEQRYYYLAPFGVVKVAEIDALLEMSKKAVDRMPRLCFSSKAVIIPDIMKFHLGCWSTRMLEAHGYLNWDACEEEIEMLLKNGFPSLRGGPGSSSSARLIAFYNICLGHKAACEAYHAGEGDYS</sequence>
<accession>C5K5F7</accession>
<evidence type="ECO:0000259" key="7">
    <source>
        <dbReference type="PROSITE" id="PS50850"/>
    </source>
</evidence>
<dbReference type="PANTHER" id="PTHR23504">
    <property type="entry name" value="MAJOR FACILITATOR SUPERFAMILY DOMAIN-CONTAINING PROTEIN 10"/>
    <property type="match status" value="1"/>
</dbReference>
<feature type="transmembrane region" description="Helical" evidence="6">
    <location>
        <begin position="328"/>
        <end position="353"/>
    </location>
</feature>
<dbReference type="RefSeq" id="XP_002788491.1">
    <property type="nucleotide sequence ID" value="XM_002788445.1"/>
</dbReference>
<dbReference type="GeneID" id="9053835"/>
<keyword evidence="9" id="KW-1185">Reference proteome</keyword>
<evidence type="ECO:0000256" key="5">
    <source>
        <dbReference type="ARBA" id="ARBA00023136"/>
    </source>
</evidence>
<dbReference type="GO" id="GO:0022857">
    <property type="term" value="F:transmembrane transporter activity"/>
    <property type="evidence" value="ECO:0007669"/>
    <property type="project" value="InterPro"/>
</dbReference>
<keyword evidence="4 6" id="KW-1133">Transmembrane helix</keyword>
<feature type="transmembrane region" description="Helical" evidence="6">
    <location>
        <begin position="301"/>
        <end position="322"/>
    </location>
</feature>
<protein>
    <recommendedName>
        <fullName evidence="7">Major facilitator superfamily (MFS) profile domain-containing protein</fullName>
    </recommendedName>
</protein>
<feature type="transmembrane region" description="Helical" evidence="6">
    <location>
        <begin position="234"/>
        <end position="253"/>
    </location>
</feature>
<dbReference type="GO" id="GO:0016020">
    <property type="term" value="C:membrane"/>
    <property type="evidence" value="ECO:0007669"/>
    <property type="project" value="UniProtKB-SubCell"/>
</dbReference>
<feature type="transmembrane region" description="Helical" evidence="6">
    <location>
        <begin position="394"/>
        <end position="417"/>
    </location>
</feature>
<dbReference type="EMBL" id="GG670589">
    <property type="protein sequence ID" value="EER20287.1"/>
    <property type="molecule type" value="Genomic_DNA"/>
</dbReference>
<feature type="transmembrane region" description="Helical" evidence="6">
    <location>
        <begin position="7"/>
        <end position="24"/>
    </location>
</feature>
<dbReference type="Pfam" id="PF07690">
    <property type="entry name" value="MFS_1"/>
    <property type="match status" value="1"/>
</dbReference>
<gene>
    <name evidence="8" type="ORF">Pmar_PMAR000986</name>
</gene>
<reference evidence="8 9" key="1">
    <citation type="submission" date="2008-07" db="EMBL/GenBank/DDBJ databases">
        <authorList>
            <person name="El-Sayed N."/>
            <person name="Caler E."/>
            <person name="Inman J."/>
            <person name="Amedeo P."/>
            <person name="Hass B."/>
            <person name="Wortman J."/>
        </authorList>
    </citation>
    <scope>NUCLEOTIDE SEQUENCE [LARGE SCALE GENOMIC DNA]</scope>
    <source>
        <strain evidence="9">ATCC 50983 / TXsc</strain>
    </source>
</reference>
<evidence type="ECO:0000256" key="3">
    <source>
        <dbReference type="ARBA" id="ARBA00022692"/>
    </source>
</evidence>
<feature type="transmembrane region" description="Helical" evidence="6">
    <location>
        <begin position="80"/>
        <end position="99"/>
    </location>
</feature>
<feature type="transmembrane region" description="Helical" evidence="6">
    <location>
        <begin position="365"/>
        <end position="388"/>
    </location>
</feature>
<dbReference type="Proteomes" id="UP000007800">
    <property type="component" value="Unassembled WGS sequence"/>
</dbReference>
<evidence type="ECO:0000313" key="9">
    <source>
        <dbReference type="Proteomes" id="UP000007800"/>
    </source>
</evidence>
<feature type="transmembrane region" description="Helical" evidence="6">
    <location>
        <begin position="172"/>
        <end position="190"/>
    </location>
</feature>
<evidence type="ECO:0000256" key="2">
    <source>
        <dbReference type="ARBA" id="ARBA00022448"/>
    </source>
</evidence>
<dbReference type="PROSITE" id="PS50850">
    <property type="entry name" value="MFS"/>
    <property type="match status" value="1"/>
</dbReference>
<evidence type="ECO:0000256" key="6">
    <source>
        <dbReference type="SAM" id="Phobius"/>
    </source>
</evidence>
<evidence type="ECO:0000313" key="8">
    <source>
        <dbReference type="EMBL" id="EER20287.1"/>
    </source>
</evidence>
<dbReference type="OrthoDB" id="441167at2759"/>
<feature type="transmembrane region" description="Helical" evidence="6">
    <location>
        <begin position="273"/>
        <end position="294"/>
    </location>
</feature>
<name>C5K5F7_PERM5</name>
<keyword evidence="3 6" id="KW-0812">Transmembrane</keyword>
<feature type="transmembrane region" description="Helical" evidence="6">
    <location>
        <begin position="44"/>
        <end position="68"/>
    </location>
</feature>
<dbReference type="InterPro" id="IPR011701">
    <property type="entry name" value="MFS"/>
</dbReference>
<dbReference type="InParanoid" id="C5K5F7"/>
<keyword evidence="2" id="KW-0813">Transport</keyword>
<comment type="subcellular location">
    <subcellularLocation>
        <location evidence="1">Membrane</location>
        <topology evidence="1">Multi-pass membrane protein</topology>
    </subcellularLocation>
</comment>
<proteinExistence type="predicted"/>
<feature type="domain" description="Major facilitator superfamily (MFS) profile" evidence="7">
    <location>
        <begin position="10"/>
        <end position="421"/>
    </location>
</feature>
<dbReference type="InterPro" id="IPR020846">
    <property type="entry name" value="MFS_dom"/>
</dbReference>
<evidence type="ECO:0000256" key="4">
    <source>
        <dbReference type="ARBA" id="ARBA00022989"/>
    </source>
</evidence>
<dbReference type="SUPFAM" id="SSF103473">
    <property type="entry name" value="MFS general substrate transporter"/>
    <property type="match status" value="1"/>
</dbReference>
<dbReference type="AlphaFoldDB" id="C5K5F7"/>
<dbReference type="Gene3D" id="1.20.1250.20">
    <property type="entry name" value="MFS general substrate transporter like domains"/>
    <property type="match status" value="1"/>
</dbReference>
<feature type="non-terminal residue" evidence="8">
    <location>
        <position position="585"/>
    </location>
</feature>
<keyword evidence="5 6" id="KW-0472">Membrane</keyword>
<organism evidence="9">
    <name type="scientific">Perkinsus marinus (strain ATCC 50983 / TXsc)</name>
    <dbReference type="NCBI Taxonomy" id="423536"/>
    <lineage>
        <taxon>Eukaryota</taxon>
        <taxon>Sar</taxon>
        <taxon>Alveolata</taxon>
        <taxon>Perkinsozoa</taxon>
        <taxon>Perkinsea</taxon>
        <taxon>Perkinsida</taxon>
        <taxon>Perkinsidae</taxon>
        <taxon>Perkinsus</taxon>
    </lineage>
</organism>
<evidence type="ECO:0000256" key="1">
    <source>
        <dbReference type="ARBA" id="ARBA00004141"/>
    </source>
</evidence>